<dbReference type="InterPro" id="IPR007627">
    <property type="entry name" value="RNA_pol_sigma70_r2"/>
</dbReference>
<dbReference type="EMBL" id="JAQNDN010000019">
    <property type="protein sequence ID" value="MDC0672541.1"/>
    <property type="molecule type" value="Genomic_DNA"/>
</dbReference>
<evidence type="ECO:0000256" key="4">
    <source>
        <dbReference type="ARBA" id="ARBA00023125"/>
    </source>
</evidence>
<accession>A0ABT5BEG8</accession>
<gene>
    <name evidence="8" type="ORF">POL58_32625</name>
</gene>
<evidence type="ECO:0000256" key="5">
    <source>
        <dbReference type="ARBA" id="ARBA00023163"/>
    </source>
</evidence>
<dbReference type="InterPro" id="IPR039425">
    <property type="entry name" value="RNA_pol_sigma-70-like"/>
</dbReference>
<keyword evidence="4" id="KW-0238">DNA-binding</keyword>
<feature type="domain" description="RNA polymerase sigma-70 region 2" evidence="6">
    <location>
        <begin position="22"/>
        <end position="87"/>
    </location>
</feature>
<dbReference type="Pfam" id="PF08281">
    <property type="entry name" value="Sigma70_r4_2"/>
    <property type="match status" value="1"/>
</dbReference>
<dbReference type="Gene3D" id="1.10.10.10">
    <property type="entry name" value="Winged helix-like DNA-binding domain superfamily/Winged helix DNA-binding domain"/>
    <property type="match status" value="1"/>
</dbReference>
<evidence type="ECO:0000256" key="2">
    <source>
        <dbReference type="ARBA" id="ARBA00023015"/>
    </source>
</evidence>
<organism evidence="8 9">
    <name type="scientific">Nannocystis radixulma</name>
    <dbReference type="NCBI Taxonomy" id="2995305"/>
    <lineage>
        <taxon>Bacteria</taxon>
        <taxon>Pseudomonadati</taxon>
        <taxon>Myxococcota</taxon>
        <taxon>Polyangia</taxon>
        <taxon>Nannocystales</taxon>
        <taxon>Nannocystaceae</taxon>
        <taxon>Nannocystis</taxon>
    </lineage>
</organism>
<proteinExistence type="inferred from homology"/>
<dbReference type="PANTHER" id="PTHR43133">
    <property type="entry name" value="RNA POLYMERASE ECF-TYPE SIGMA FACTO"/>
    <property type="match status" value="1"/>
</dbReference>
<dbReference type="SUPFAM" id="SSF88946">
    <property type="entry name" value="Sigma2 domain of RNA polymerase sigma factors"/>
    <property type="match status" value="1"/>
</dbReference>
<evidence type="ECO:0000256" key="3">
    <source>
        <dbReference type="ARBA" id="ARBA00023082"/>
    </source>
</evidence>
<dbReference type="Gene3D" id="1.10.1740.10">
    <property type="match status" value="1"/>
</dbReference>
<evidence type="ECO:0000313" key="9">
    <source>
        <dbReference type="Proteomes" id="UP001217838"/>
    </source>
</evidence>
<dbReference type="SUPFAM" id="SSF88659">
    <property type="entry name" value="Sigma3 and sigma4 domains of RNA polymerase sigma factors"/>
    <property type="match status" value="1"/>
</dbReference>
<keyword evidence="3" id="KW-0731">Sigma factor</keyword>
<comment type="caution">
    <text evidence="8">The sequence shown here is derived from an EMBL/GenBank/DDBJ whole genome shotgun (WGS) entry which is preliminary data.</text>
</comment>
<evidence type="ECO:0000259" key="6">
    <source>
        <dbReference type="Pfam" id="PF04542"/>
    </source>
</evidence>
<comment type="similarity">
    <text evidence="1">Belongs to the sigma-70 factor family. ECF subfamily.</text>
</comment>
<keyword evidence="5" id="KW-0804">Transcription</keyword>
<dbReference type="Pfam" id="PF04542">
    <property type="entry name" value="Sigma70_r2"/>
    <property type="match status" value="1"/>
</dbReference>
<dbReference type="InterPro" id="IPR014284">
    <property type="entry name" value="RNA_pol_sigma-70_dom"/>
</dbReference>
<dbReference type="InterPro" id="IPR013324">
    <property type="entry name" value="RNA_pol_sigma_r3/r4-like"/>
</dbReference>
<keyword evidence="2" id="KW-0805">Transcription regulation</keyword>
<dbReference type="CDD" id="cd06171">
    <property type="entry name" value="Sigma70_r4"/>
    <property type="match status" value="1"/>
</dbReference>
<dbReference type="Proteomes" id="UP001217838">
    <property type="component" value="Unassembled WGS sequence"/>
</dbReference>
<name>A0ABT5BEG8_9BACT</name>
<dbReference type="PANTHER" id="PTHR43133:SF8">
    <property type="entry name" value="RNA POLYMERASE SIGMA FACTOR HI_1459-RELATED"/>
    <property type="match status" value="1"/>
</dbReference>
<dbReference type="InterPro" id="IPR013325">
    <property type="entry name" value="RNA_pol_sigma_r2"/>
</dbReference>
<keyword evidence="9" id="KW-1185">Reference proteome</keyword>
<evidence type="ECO:0000256" key="1">
    <source>
        <dbReference type="ARBA" id="ARBA00010641"/>
    </source>
</evidence>
<feature type="domain" description="RNA polymerase sigma factor 70 region 4 type 2" evidence="7">
    <location>
        <begin position="117"/>
        <end position="168"/>
    </location>
</feature>
<reference evidence="8 9" key="1">
    <citation type="submission" date="2022-11" db="EMBL/GenBank/DDBJ databases">
        <title>Minimal conservation of predation-associated metabolite biosynthetic gene clusters underscores biosynthetic potential of Myxococcota including descriptions for ten novel species: Archangium lansinium sp. nov., Myxococcus landrumus sp. nov., Nannocystis bai.</title>
        <authorList>
            <person name="Ahearne A."/>
            <person name="Stevens C."/>
            <person name="Dowd S."/>
        </authorList>
    </citation>
    <scope>NUCLEOTIDE SEQUENCE [LARGE SCALE GENOMIC DNA]</scope>
    <source>
        <strain evidence="8 9">NCELM</strain>
    </source>
</reference>
<dbReference type="InterPro" id="IPR036388">
    <property type="entry name" value="WH-like_DNA-bd_sf"/>
</dbReference>
<evidence type="ECO:0000313" key="8">
    <source>
        <dbReference type="EMBL" id="MDC0672541.1"/>
    </source>
</evidence>
<sequence>MASDRDLLGAWAAGDRRAGNQLFQRHFEALYRFFRAKMPAGVDDLLQRTFLALLERAPELAPDVEVRPYLFGIARNVLYRRFRDERRDDRHFDPLETSVADLGGSPSAITDQREQLRLLHAALLAIPVEHQIVLELYFWEEMTAAEIAVVLEVPEGTVRSRIRRSKELLREALASRTNAVGLADETFDDLAVWAQRLRTAIDHDRG</sequence>
<dbReference type="NCBIfam" id="TIGR02937">
    <property type="entry name" value="sigma70-ECF"/>
    <property type="match status" value="1"/>
</dbReference>
<evidence type="ECO:0000259" key="7">
    <source>
        <dbReference type="Pfam" id="PF08281"/>
    </source>
</evidence>
<dbReference type="RefSeq" id="WP_272004369.1">
    <property type="nucleotide sequence ID" value="NZ_JAQNDN010000019.1"/>
</dbReference>
<protein>
    <submittedName>
        <fullName evidence="8">Sigma-70 family RNA polymerase sigma factor</fullName>
    </submittedName>
</protein>
<dbReference type="InterPro" id="IPR013249">
    <property type="entry name" value="RNA_pol_sigma70_r4_t2"/>
</dbReference>